<feature type="transmembrane region" description="Helical" evidence="7">
    <location>
        <begin position="938"/>
        <end position="961"/>
    </location>
</feature>
<evidence type="ECO:0000256" key="4">
    <source>
        <dbReference type="ARBA" id="ARBA00023180"/>
    </source>
</evidence>
<sequence>MLNGNFFSALLLTCIASYVTCINETTLHPRNLETEAELLQKSEPTTASEWWEFEGDEDEEDLPGRRQAKSNDPSSGLGSDTSTKILKDWGPVDYRVSYIEDLLQKNIGAAFFDGRIDNYSRFVILEKQSTIFVVGNDVTLLKLDIPSFFLLDTYTLPPPTKAIPACHDPDWRRYICMVTKEMVRFYSKVTNSIVCDFMSLQVVQTQMNYITGSADICGTVKATEITRRHTDSEADENAQAICDQWTCHQAKEISLLAVMPNEQMIWFCYAHYYHYRNRPPQHAESGCMVPQLGNLAQPIVQWDNRHFSYLDPTHPAGVLNAADGFTYISAFAPNYVRIFRTHMPDWNGHVNWTGALVTDRSRNFIAEPASVLLSFETENEIYFVLREQSSQNPTNFDGPTHQSSRAQIYDGNQPDVARLVRICKGDRGGLPHVSEQTFGTFAKADLSCQAADQEGGHFAYTLISAAYWDNTTQRLYVVFRSVKWAPVGSALCVYTRKNIEAAFNGPVMKIIQSGQGRWSSAVPNAFINICERFNSKNLSAEELTLGRRISLTFPNRYNPIKPHFEKAVISQTGKIWEHIQAYDLPQFPPYYTVDDSGRTTIVWLGTTTSLTRLAIYEPATKVALATGMKSTVCKLNEIHTGPLFRILSQKQTFEYSSVVNLPADRPKRGNNMNLHYNRPHFRTDGRALHAMQNEEIRQIQISQPHIYILTNHQLLWLPLTVCSIYKSYDDCIQSKDPHCGWSWPEGRCASGQEGGRGVNTNWFNTFSPSVDRRRSENPQCPPDNHSLNIHQKAWSEWYDCPWLSHSDMPNPSSFDSFPADQIVPQSYGICRCRVCLSQSDCSLGSQEVINCTLHEKNWLPWTVWSRCDLTTRVQTRQRLCPSRAICVGSSKEQRLCPSSTLWSQRFDPLSFKARSNDQIPLPHVTPVVMQESFSLTQLILVATCCVLVGSLVTAVLFFTFWRSCHRGLRAPRHKYPHHCRCSQTEFYTEGGRHDPSPKGASHMEINWVVTKGNKSEWSHKLCDPETIWNKDANGSDRYQIPPNLERLRSRGFHSEPVNTQYDSCLSQLISATPLPSPVSVVSSPSTASTVLKEKVAFFPPETEEEHPDIGLSSVEKETAVTPPNWTATKPRKPTPPRITIEPKISSLHPPQRTESSKTESDGSSKATLTPGQKTVFHSLWECTPEPSRITRAQTEPQAYTYR</sequence>
<keyword evidence="3" id="KW-1015">Disulfide bond</keyword>
<gene>
    <name evidence="10" type="ORF">CDAUBV1_LOCUS3203</name>
</gene>
<name>A0AAV2T4Z0_CALDB</name>
<evidence type="ECO:0000256" key="5">
    <source>
        <dbReference type="PROSITE-ProRule" id="PRU00352"/>
    </source>
</evidence>
<dbReference type="InterPro" id="IPR036352">
    <property type="entry name" value="Semap_dom_sf"/>
</dbReference>
<keyword evidence="7" id="KW-0812">Transmembrane</keyword>
<feature type="region of interest" description="Disordered" evidence="6">
    <location>
        <begin position="1098"/>
        <end position="1202"/>
    </location>
</feature>
<comment type="subcellular location">
    <subcellularLocation>
        <location evidence="1">Membrane</location>
    </subcellularLocation>
</comment>
<dbReference type="GO" id="GO:0048731">
    <property type="term" value="P:system development"/>
    <property type="evidence" value="ECO:0007669"/>
    <property type="project" value="UniProtKB-ARBA"/>
</dbReference>
<dbReference type="Gene3D" id="3.30.1680.10">
    <property type="entry name" value="ligand-binding face of the semaphorins, domain 2"/>
    <property type="match status" value="1"/>
</dbReference>
<dbReference type="GO" id="GO:0005886">
    <property type="term" value="C:plasma membrane"/>
    <property type="evidence" value="ECO:0007669"/>
    <property type="project" value="TreeGrafter"/>
</dbReference>
<evidence type="ECO:0000256" key="7">
    <source>
        <dbReference type="SAM" id="Phobius"/>
    </source>
</evidence>
<dbReference type="Proteomes" id="UP001497525">
    <property type="component" value="Unassembled WGS sequence"/>
</dbReference>
<dbReference type="Pfam" id="PF01437">
    <property type="entry name" value="PSI"/>
    <property type="match status" value="1"/>
</dbReference>
<protein>
    <recommendedName>
        <fullName evidence="9">Sema domain-containing protein</fullName>
    </recommendedName>
</protein>
<dbReference type="InterPro" id="IPR027231">
    <property type="entry name" value="Semaphorin"/>
</dbReference>
<feature type="compositionally biased region" description="Polar residues" evidence="6">
    <location>
        <begin position="1190"/>
        <end position="1202"/>
    </location>
</feature>
<evidence type="ECO:0000259" key="9">
    <source>
        <dbReference type="PROSITE" id="PS51004"/>
    </source>
</evidence>
<evidence type="ECO:0000256" key="3">
    <source>
        <dbReference type="ARBA" id="ARBA00023157"/>
    </source>
</evidence>
<dbReference type="Gene3D" id="2.130.10.10">
    <property type="entry name" value="YVTN repeat-like/Quinoprotein amine dehydrogenase"/>
    <property type="match status" value="1"/>
</dbReference>
<comment type="caution">
    <text evidence="5">Lacks conserved residue(s) required for the propagation of feature annotation.</text>
</comment>
<organism evidence="10 11">
    <name type="scientific">Calicophoron daubneyi</name>
    <name type="common">Rumen fluke</name>
    <name type="synonym">Paramphistomum daubneyi</name>
    <dbReference type="NCBI Taxonomy" id="300641"/>
    <lineage>
        <taxon>Eukaryota</taxon>
        <taxon>Metazoa</taxon>
        <taxon>Spiralia</taxon>
        <taxon>Lophotrochozoa</taxon>
        <taxon>Platyhelminthes</taxon>
        <taxon>Trematoda</taxon>
        <taxon>Digenea</taxon>
        <taxon>Plagiorchiida</taxon>
        <taxon>Pronocephalata</taxon>
        <taxon>Paramphistomoidea</taxon>
        <taxon>Paramphistomidae</taxon>
        <taxon>Calicophoron</taxon>
    </lineage>
</organism>
<dbReference type="SUPFAM" id="SSF103575">
    <property type="entry name" value="Plexin repeat"/>
    <property type="match status" value="1"/>
</dbReference>
<dbReference type="SMART" id="SM00630">
    <property type="entry name" value="Sema"/>
    <property type="match status" value="1"/>
</dbReference>
<dbReference type="EMBL" id="CAXLJL010000079">
    <property type="protein sequence ID" value="CAL5131009.1"/>
    <property type="molecule type" value="Genomic_DNA"/>
</dbReference>
<dbReference type="PANTHER" id="PTHR11036:SF127">
    <property type="entry name" value="SEMAPHORIN-1A"/>
    <property type="match status" value="1"/>
</dbReference>
<dbReference type="GO" id="GO:0030335">
    <property type="term" value="P:positive regulation of cell migration"/>
    <property type="evidence" value="ECO:0007669"/>
    <property type="project" value="TreeGrafter"/>
</dbReference>
<accession>A0AAV2T4Z0</accession>
<keyword evidence="7" id="KW-1133">Transmembrane helix</keyword>
<dbReference type="AlphaFoldDB" id="A0AAV2T4Z0"/>
<evidence type="ECO:0000256" key="8">
    <source>
        <dbReference type="SAM" id="SignalP"/>
    </source>
</evidence>
<dbReference type="InterPro" id="IPR002165">
    <property type="entry name" value="Plexin_repeat"/>
</dbReference>
<keyword evidence="2 7" id="KW-0472">Membrane</keyword>
<feature type="region of interest" description="Disordered" evidence="6">
    <location>
        <begin position="54"/>
        <end position="82"/>
    </location>
</feature>
<feature type="compositionally biased region" description="Polar residues" evidence="6">
    <location>
        <begin position="1163"/>
        <end position="1172"/>
    </location>
</feature>
<feature type="compositionally biased region" description="Polar residues" evidence="6">
    <location>
        <begin position="70"/>
        <end position="82"/>
    </location>
</feature>
<dbReference type="Pfam" id="PF01403">
    <property type="entry name" value="Sema"/>
    <property type="match status" value="1"/>
</dbReference>
<feature type="signal peptide" evidence="8">
    <location>
        <begin position="1"/>
        <end position="21"/>
    </location>
</feature>
<proteinExistence type="predicted"/>
<dbReference type="GO" id="GO:0045499">
    <property type="term" value="F:chemorepellent activity"/>
    <property type="evidence" value="ECO:0007669"/>
    <property type="project" value="TreeGrafter"/>
</dbReference>
<feature type="domain" description="Sema" evidence="9">
    <location>
        <begin position="363"/>
        <end position="719"/>
    </location>
</feature>
<comment type="caution">
    <text evidence="10">The sequence shown here is derived from an EMBL/GenBank/DDBJ whole genome shotgun (WGS) entry which is preliminary data.</text>
</comment>
<feature type="chain" id="PRO_5044022173" description="Sema domain-containing protein" evidence="8">
    <location>
        <begin position="22"/>
        <end position="1202"/>
    </location>
</feature>
<dbReference type="SUPFAM" id="SSF101912">
    <property type="entry name" value="Sema domain"/>
    <property type="match status" value="1"/>
</dbReference>
<keyword evidence="4" id="KW-0325">Glycoprotein</keyword>
<evidence type="ECO:0000256" key="2">
    <source>
        <dbReference type="ARBA" id="ARBA00023136"/>
    </source>
</evidence>
<reference evidence="10" key="1">
    <citation type="submission" date="2024-06" db="EMBL/GenBank/DDBJ databases">
        <authorList>
            <person name="Liu X."/>
            <person name="Lenzi L."/>
            <person name="Haldenby T S."/>
            <person name="Uol C."/>
        </authorList>
    </citation>
    <scope>NUCLEOTIDE SEQUENCE</scope>
</reference>
<evidence type="ECO:0000313" key="11">
    <source>
        <dbReference type="Proteomes" id="UP001497525"/>
    </source>
</evidence>
<dbReference type="PANTHER" id="PTHR11036">
    <property type="entry name" value="SEMAPHORIN"/>
    <property type="match status" value="1"/>
</dbReference>
<dbReference type="InterPro" id="IPR001627">
    <property type="entry name" value="Semap_dom"/>
</dbReference>
<evidence type="ECO:0000256" key="1">
    <source>
        <dbReference type="ARBA" id="ARBA00004370"/>
    </source>
</evidence>
<dbReference type="InterPro" id="IPR015943">
    <property type="entry name" value="WD40/YVTN_repeat-like_dom_sf"/>
</dbReference>
<dbReference type="PROSITE" id="PS51004">
    <property type="entry name" value="SEMA"/>
    <property type="match status" value="1"/>
</dbReference>
<evidence type="ECO:0000313" key="10">
    <source>
        <dbReference type="EMBL" id="CAL5131009.1"/>
    </source>
</evidence>
<evidence type="ECO:0000256" key="6">
    <source>
        <dbReference type="SAM" id="MobiDB-lite"/>
    </source>
</evidence>
<dbReference type="PROSITE" id="PS50092">
    <property type="entry name" value="TSP1"/>
    <property type="match status" value="1"/>
</dbReference>
<keyword evidence="8" id="KW-0732">Signal</keyword>
<dbReference type="GO" id="GO:0030215">
    <property type="term" value="F:semaphorin receptor binding"/>
    <property type="evidence" value="ECO:0007669"/>
    <property type="project" value="InterPro"/>
</dbReference>
<dbReference type="InterPro" id="IPR000884">
    <property type="entry name" value="TSP1_rpt"/>
</dbReference>